<name>A0A3P3ZQH2_9ZZZZ</name>
<gene>
    <name evidence="1" type="ORF">CARN8_4470007</name>
</gene>
<protein>
    <submittedName>
        <fullName evidence="1">Uncharacterized protein</fullName>
    </submittedName>
</protein>
<dbReference type="EMBL" id="UOYP01000387">
    <property type="protein sequence ID" value="VAY88944.1"/>
    <property type="molecule type" value="Genomic_DNA"/>
</dbReference>
<proteinExistence type="predicted"/>
<organism evidence="1">
    <name type="scientific">mine drainage metagenome</name>
    <dbReference type="NCBI Taxonomy" id="410659"/>
    <lineage>
        <taxon>unclassified sequences</taxon>
        <taxon>metagenomes</taxon>
        <taxon>ecological metagenomes</taxon>
    </lineage>
</organism>
<dbReference type="AlphaFoldDB" id="A0A3P3ZQH2"/>
<reference evidence="1" key="1">
    <citation type="submission" date="2018-10" db="EMBL/GenBank/DDBJ databases">
        <authorList>
            <person name="Plewniak F."/>
        </authorList>
    </citation>
    <scope>NUCLEOTIDE SEQUENCE</scope>
</reference>
<sequence>MEVVIVAGFLVSGRRVQSHRSNIVIVRIYNQLQFIRGVLMKAQKILSVLPLAVIGACYGASAWATPFLGSDLASFTVLGSSTVTNVPTSAIDGSVGVWSSGGANAITGFNSSPGVAVSDPQVTGGTVQAGGSVAQLAQSQLTYCSHKSWFSGARYHPLCGSDRTHAWAGGLYRSCGNDQFVGGAHA</sequence>
<accession>A0A3P3ZQH2</accession>
<evidence type="ECO:0000313" key="1">
    <source>
        <dbReference type="EMBL" id="VAY88944.1"/>
    </source>
</evidence>